<feature type="domain" description="CBS" evidence="3">
    <location>
        <begin position="7"/>
        <end position="63"/>
    </location>
</feature>
<keyword evidence="1 2" id="KW-0129">CBS domain</keyword>
<dbReference type="InterPro" id="IPR000644">
    <property type="entry name" value="CBS_dom"/>
</dbReference>
<name>A0A089MKR4_PAEBO</name>
<dbReference type="KEGG" id="pbd:PBOR_09545"/>
<dbReference type="RefSeq" id="WP_039309990.1">
    <property type="nucleotide sequence ID" value="NZ_CP009285.1"/>
</dbReference>
<organism evidence="4 5">
    <name type="scientific">Paenibacillus borealis</name>
    <dbReference type="NCBI Taxonomy" id="160799"/>
    <lineage>
        <taxon>Bacteria</taxon>
        <taxon>Bacillati</taxon>
        <taxon>Bacillota</taxon>
        <taxon>Bacilli</taxon>
        <taxon>Bacillales</taxon>
        <taxon>Paenibacillaceae</taxon>
        <taxon>Paenibacillus</taxon>
    </lineage>
</organism>
<dbReference type="InterPro" id="IPR046342">
    <property type="entry name" value="CBS_dom_sf"/>
</dbReference>
<dbReference type="PANTHER" id="PTHR43080:SF2">
    <property type="entry name" value="CBS DOMAIN-CONTAINING PROTEIN"/>
    <property type="match status" value="1"/>
</dbReference>
<accession>A0A089MKR4</accession>
<dbReference type="PROSITE" id="PS51371">
    <property type="entry name" value="CBS"/>
    <property type="match status" value="2"/>
</dbReference>
<evidence type="ECO:0000259" key="3">
    <source>
        <dbReference type="PROSITE" id="PS51371"/>
    </source>
</evidence>
<dbReference type="Proteomes" id="UP000029518">
    <property type="component" value="Chromosome"/>
</dbReference>
<dbReference type="SMART" id="SM00116">
    <property type="entry name" value="CBS"/>
    <property type="match status" value="2"/>
</dbReference>
<evidence type="ECO:0000256" key="1">
    <source>
        <dbReference type="ARBA" id="ARBA00023122"/>
    </source>
</evidence>
<evidence type="ECO:0000313" key="4">
    <source>
        <dbReference type="EMBL" id="AIQ57149.1"/>
    </source>
</evidence>
<dbReference type="SUPFAM" id="SSF54631">
    <property type="entry name" value="CBS-domain pair"/>
    <property type="match status" value="1"/>
</dbReference>
<proteinExistence type="predicted"/>
<dbReference type="OrthoDB" id="9790355at2"/>
<gene>
    <name evidence="4" type="ORF">PBOR_09545</name>
</gene>
<evidence type="ECO:0000313" key="5">
    <source>
        <dbReference type="Proteomes" id="UP000029518"/>
    </source>
</evidence>
<keyword evidence="5" id="KW-1185">Reference proteome</keyword>
<sequence>MKAHEFMIRQVYKVKQEDTVRTFIEKCITHRISGMPVVNDRNEIVAYLSDGDIMRYIGRHEDLIVDSFFQINVFVGDNDEFEERTRKLLNLNVMAIAKKKVVTVHYEEDIEQIATILGKKQIKKVPVERNRVLVGIISRGDVIRHSFKALL</sequence>
<feature type="domain" description="CBS" evidence="3">
    <location>
        <begin position="97"/>
        <end position="151"/>
    </location>
</feature>
<dbReference type="PANTHER" id="PTHR43080">
    <property type="entry name" value="CBS DOMAIN-CONTAINING PROTEIN CBSX3, MITOCHONDRIAL"/>
    <property type="match status" value="1"/>
</dbReference>
<dbReference type="EMBL" id="CP009285">
    <property type="protein sequence ID" value="AIQ57149.1"/>
    <property type="molecule type" value="Genomic_DNA"/>
</dbReference>
<protein>
    <recommendedName>
        <fullName evidence="3">CBS domain-containing protein</fullName>
    </recommendedName>
</protein>
<dbReference type="HOGENOM" id="CLU_040681_9_0_9"/>
<dbReference type="AlphaFoldDB" id="A0A089MKR4"/>
<reference evidence="4" key="1">
    <citation type="submission" date="2014-08" db="EMBL/GenBank/DDBJ databases">
        <title>Comparative genomics of the Paenibacillus odorifer group.</title>
        <authorList>
            <person name="den Bakker H.C."/>
            <person name="Tsai Y.-C.Y.-C."/>
            <person name="Martin N."/>
            <person name="Korlach J."/>
            <person name="Wiedmann M."/>
        </authorList>
    </citation>
    <scope>NUCLEOTIDE SEQUENCE [LARGE SCALE GENOMIC DNA]</scope>
    <source>
        <strain evidence="4">DSM 13188</strain>
    </source>
</reference>
<dbReference type="InterPro" id="IPR051257">
    <property type="entry name" value="Diverse_CBS-Domain"/>
</dbReference>
<evidence type="ECO:0000256" key="2">
    <source>
        <dbReference type="PROSITE-ProRule" id="PRU00703"/>
    </source>
</evidence>
<dbReference type="Gene3D" id="3.10.580.10">
    <property type="entry name" value="CBS-domain"/>
    <property type="match status" value="1"/>
</dbReference>
<dbReference type="Pfam" id="PF00571">
    <property type="entry name" value="CBS"/>
    <property type="match status" value="2"/>
</dbReference>